<evidence type="ECO:0000313" key="4">
    <source>
        <dbReference type="Proteomes" id="UP001054837"/>
    </source>
</evidence>
<feature type="compositionally biased region" description="Polar residues" evidence="1">
    <location>
        <begin position="31"/>
        <end position="45"/>
    </location>
</feature>
<dbReference type="AlphaFoldDB" id="A0AAV4V1S6"/>
<organism evidence="3 4">
    <name type="scientific">Caerostris darwini</name>
    <dbReference type="NCBI Taxonomy" id="1538125"/>
    <lineage>
        <taxon>Eukaryota</taxon>
        <taxon>Metazoa</taxon>
        <taxon>Ecdysozoa</taxon>
        <taxon>Arthropoda</taxon>
        <taxon>Chelicerata</taxon>
        <taxon>Arachnida</taxon>
        <taxon>Araneae</taxon>
        <taxon>Araneomorphae</taxon>
        <taxon>Entelegynae</taxon>
        <taxon>Araneoidea</taxon>
        <taxon>Araneidae</taxon>
        <taxon>Caerostris</taxon>
    </lineage>
</organism>
<evidence type="ECO:0000313" key="3">
    <source>
        <dbReference type="EMBL" id="GIY63510.1"/>
    </source>
</evidence>
<feature type="region of interest" description="Disordered" evidence="1">
    <location>
        <begin position="19"/>
        <end position="79"/>
    </location>
</feature>
<gene>
    <name evidence="3" type="ORF">CDAR_393202</name>
</gene>
<dbReference type="EMBL" id="BPLQ01012192">
    <property type="protein sequence ID" value="GIY63510.1"/>
    <property type="molecule type" value="Genomic_DNA"/>
</dbReference>
<evidence type="ECO:0000256" key="1">
    <source>
        <dbReference type="SAM" id="MobiDB-lite"/>
    </source>
</evidence>
<accession>A0AAV4V1S6</accession>
<feature type="chain" id="PRO_5043506673" description="Defensin" evidence="2">
    <location>
        <begin position="18"/>
        <end position="110"/>
    </location>
</feature>
<proteinExistence type="predicted"/>
<sequence>MVLVNSLLYILLSSVITNNPNPEITDETTDQYETPNPYTGSYRTATDSDRETSVSESYYTGHDEPWNVETEPDQTLSGGGCPNQAACRENCSPKIGECFFGDLCICRWDH</sequence>
<name>A0AAV4V1S6_9ARAC</name>
<feature type="signal peptide" evidence="2">
    <location>
        <begin position="1"/>
        <end position="17"/>
    </location>
</feature>
<protein>
    <recommendedName>
        <fullName evidence="5">Defensin</fullName>
    </recommendedName>
</protein>
<comment type="caution">
    <text evidence="3">The sequence shown here is derived from an EMBL/GenBank/DDBJ whole genome shotgun (WGS) entry which is preliminary data.</text>
</comment>
<evidence type="ECO:0008006" key="5">
    <source>
        <dbReference type="Google" id="ProtNLM"/>
    </source>
</evidence>
<reference evidence="3 4" key="1">
    <citation type="submission" date="2021-06" db="EMBL/GenBank/DDBJ databases">
        <title>Caerostris darwini draft genome.</title>
        <authorList>
            <person name="Kono N."/>
            <person name="Arakawa K."/>
        </authorList>
    </citation>
    <scope>NUCLEOTIDE SEQUENCE [LARGE SCALE GENOMIC DNA]</scope>
</reference>
<keyword evidence="2" id="KW-0732">Signal</keyword>
<evidence type="ECO:0000256" key="2">
    <source>
        <dbReference type="SAM" id="SignalP"/>
    </source>
</evidence>
<keyword evidence="4" id="KW-1185">Reference proteome</keyword>
<dbReference type="Proteomes" id="UP001054837">
    <property type="component" value="Unassembled WGS sequence"/>
</dbReference>